<dbReference type="AlphaFoldDB" id="C8PNE1"/>
<dbReference type="EMBL" id="ACYH01000013">
    <property type="protein sequence ID" value="EEV21046.1"/>
    <property type="molecule type" value="Genomic_DNA"/>
</dbReference>
<evidence type="ECO:0000313" key="2">
    <source>
        <dbReference type="Proteomes" id="UP000004509"/>
    </source>
</evidence>
<comment type="caution">
    <text evidence="1">The sequence shown here is derived from an EMBL/GenBank/DDBJ whole genome shotgun (WGS) entry which is preliminary data.</text>
</comment>
<evidence type="ECO:0000313" key="1">
    <source>
        <dbReference type="EMBL" id="EEV21046.1"/>
    </source>
</evidence>
<dbReference type="STRING" id="596324.TREVI0001_2571"/>
<dbReference type="Proteomes" id="UP000004509">
    <property type="component" value="Unassembled WGS sequence"/>
</dbReference>
<organism evidence="1 2">
    <name type="scientific">Treponema vincentii ATCC 35580</name>
    <dbReference type="NCBI Taxonomy" id="596324"/>
    <lineage>
        <taxon>Bacteria</taxon>
        <taxon>Pseudomonadati</taxon>
        <taxon>Spirochaetota</taxon>
        <taxon>Spirochaetia</taxon>
        <taxon>Spirochaetales</taxon>
        <taxon>Treponemataceae</taxon>
        <taxon>Treponema</taxon>
    </lineage>
</organism>
<gene>
    <name evidence="1" type="ORF">TREVI0001_2571</name>
</gene>
<reference evidence="1 2" key="1">
    <citation type="submission" date="2009-07" db="EMBL/GenBank/DDBJ databases">
        <authorList>
            <person name="Madupu R."/>
            <person name="Sebastian Y."/>
            <person name="Durkin A.S."/>
            <person name="Torralba M."/>
            <person name="Methe B."/>
            <person name="Sutton G.G."/>
            <person name="Strausberg R.L."/>
            <person name="Nelson K.E."/>
        </authorList>
    </citation>
    <scope>NUCLEOTIDE SEQUENCE [LARGE SCALE GENOMIC DNA]</scope>
    <source>
        <strain evidence="1 2">ATCC 35580</strain>
    </source>
</reference>
<proteinExistence type="predicted"/>
<name>C8PNE1_9SPIR</name>
<sequence>MTTLFICIFYSLADTDIPESVTLKVYPTTNNFAKEKNKTVSCIKQGFPVQSQTRSAKYKPYK</sequence>
<protein>
    <submittedName>
        <fullName evidence="1">Uncharacterized protein</fullName>
    </submittedName>
</protein>
<accession>C8PNE1</accession>